<reference evidence="1 2" key="1">
    <citation type="journal article" date="2016" name="Sci. Rep.">
        <title>The Dendrobium catenatum Lindl. genome sequence provides insights into polysaccharide synthase, floral development and adaptive evolution.</title>
        <authorList>
            <person name="Zhang G.Q."/>
            <person name="Xu Q."/>
            <person name="Bian C."/>
            <person name="Tsai W.C."/>
            <person name="Yeh C.M."/>
            <person name="Liu K.W."/>
            <person name="Yoshida K."/>
            <person name="Zhang L.S."/>
            <person name="Chang S.B."/>
            <person name="Chen F."/>
            <person name="Shi Y."/>
            <person name="Su Y.Y."/>
            <person name="Zhang Y.Q."/>
            <person name="Chen L.J."/>
            <person name="Yin Y."/>
            <person name="Lin M."/>
            <person name="Huang H."/>
            <person name="Deng H."/>
            <person name="Wang Z.W."/>
            <person name="Zhu S.L."/>
            <person name="Zhao X."/>
            <person name="Deng C."/>
            <person name="Niu S.C."/>
            <person name="Huang J."/>
            <person name="Wang M."/>
            <person name="Liu G.H."/>
            <person name="Yang H.J."/>
            <person name="Xiao X.J."/>
            <person name="Hsiao Y.Y."/>
            <person name="Wu W.L."/>
            <person name="Chen Y.Y."/>
            <person name="Mitsuda N."/>
            <person name="Ohme-Takagi M."/>
            <person name="Luo Y.B."/>
            <person name="Van de Peer Y."/>
            <person name="Liu Z.J."/>
        </authorList>
    </citation>
    <scope>NUCLEOTIDE SEQUENCE [LARGE SCALE GENOMIC DNA]</scope>
    <source>
        <tissue evidence="1">The whole plant</tissue>
    </source>
</reference>
<proteinExistence type="predicted"/>
<accession>A0A2I0W7R5</accession>
<organism evidence="1 2">
    <name type="scientific">Dendrobium catenatum</name>
    <dbReference type="NCBI Taxonomy" id="906689"/>
    <lineage>
        <taxon>Eukaryota</taxon>
        <taxon>Viridiplantae</taxon>
        <taxon>Streptophyta</taxon>
        <taxon>Embryophyta</taxon>
        <taxon>Tracheophyta</taxon>
        <taxon>Spermatophyta</taxon>
        <taxon>Magnoliopsida</taxon>
        <taxon>Liliopsida</taxon>
        <taxon>Asparagales</taxon>
        <taxon>Orchidaceae</taxon>
        <taxon>Epidendroideae</taxon>
        <taxon>Malaxideae</taxon>
        <taxon>Dendrobiinae</taxon>
        <taxon>Dendrobium</taxon>
    </lineage>
</organism>
<dbReference type="AlphaFoldDB" id="A0A2I0W7R5"/>
<reference evidence="1 2" key="2">
    <citation type="journal article" date="2017" name="Nature">
        <title>The Apostasia genome and the evolution of orchids.</title>
        <authorList>
            <person name="Zhang G.Q."/>
            <person name="Liu K.W."/>
            <person name="Li Z."/>
            <person name="Lohaus R."/>
            <person name="Hsiao Y.Y."/>
            <person name="Niu S.C."/>
            <person name="Wang J.Y."/>
            <person name="Lin Y.C."/>
            <person name="Xu Q."/>
            <person name="Chen L.J."/>
            <person name="Yoshida K."/>
            <person name="Fujiwara S."/>
            <person name="Wang Z.W."/>
            <person name="Zhang Y.Q."/>
            <person name="Mitsuda N."/>
            <person name="Wang M."/>
            <person name="Liu G.H."/>
            <person name="Pecoraro L."/>
            <person name="Huang H.X."/>
            <person name="Xiao X.J."/>
            <person name="Lin M."/>
            <person name="Wu X.Y."/>
            <person name="Wu W.L."/>
            <person name="Chen Y.Y."/>
            <person name="Chang S.B."/>
            <person name="Sakamoto S."/>
            <person name="Ohme-Takagi M."/>
            <person name="Yagi M."/>
            <person name="Zeng S.J."/>
            <person name="Shen C.Y."/>
            <person name="Yeh C.M."/>
            <person name="Luo Y.B."/>
            <person name="Tsai W.C."/>
            <person name="Van de Peer Y."/>
            <person name="Liu Z.J."/>
        </authorList>
    </citation>
    <scope>NUCLEOTIDE SEQUENCE [LARGE SCALE GENOMIC DNA]</scope>
    <source>
        <tissue evidence="1">The whole plant</tissue>
    </source>
</reference>
<gene>
    <name evidence="1" type="ORF">MA16_Dca022802</name>
</gene>
<protein>
    <submittedName>
        <fullName evidence="1">Uncharacterized protein</fullName>
    </submittedName>
</protein>
<dbReference type="Proteomes" id="UP000233837">
    <property type="component" value="Unassembled WGS sequence"/>
</dbReference>
<evidence type="ECO:0000313" key="1">
    <source>
        <dbReference type="EMBL" id="PKU71704.1"/>
    </source>
</evidence>
<dbReference type="EMBL" id="KZ502876">
    <property type="protein sequence ID" value="PKU71704.1"/>
    <property type="molecule type" value="Genomic_DNA"/>
</dbReference>
<evidence type="ECO:0000313" key="2">
    <source>
        <dbReference type="Proteomes" id="UP000233837"/>
    </source>
</evidence>
<name>A0A2I0W7R5_9ASPA</name>
<sequence length="77" mass="8867">MMRRPFMCRKIYTTAPMGHSTTAATAHARIPTVGPTTLHRHGLLLVPHCTHNIFLQRKFDIVKFSQSIGRVRRLEKK</sequence>
<keyword evidence="2" id="KW-1185">Reference proteome</keyword>